<dbReference type="InParanoid" id="T1FIZ5"/>
<proteinExistence type="predicted"/>
<dbReference type="CTD" id="20208794"/>
<gene>
    <name evidence="3" type="primary">20208794</name>
    <name evidence="2" type="ORF">HELRODRAFT_182955</name>
</gene>
<dbReference type="Proteomes" id="UP000015101">
    <property type="component" value="Unassembled WGS sequence"/>
</dbReference>
<evidence type="ECO:0000313" key="2">
    <source>
        <dbReference type="EMBL" id="ESN89945.1"/>
    </source>
</evidence>
<feature type="region of interest" description="Disordered" evidence="1">
    <location>
        <begin position="36"/>
        <end position="64"/>
    </location>
</feature>
<accession>T1FIZ5</accession>
<reference evidence="3" key="3">
    <citation type="submission" date="2015-06" db="UniProtKB">
        <authorList>
            <consortium name="EnsemblMetazoa"/>
        </authorList>
    </citation>
    <scope>IDENTIFICATION</scope>
</reference>
<dbReference type="InterPro" id="IPR035979">
    <property type="entry name" value="RBD_domain_sf"/>
</dbReference>
<dbReference type="Gene3D" id="3.30.70.330">
    <property type="match status" value="1"/>
</dbReference>
<dbReference type="EMBL" id="AMQM01008492">
    <property type="status" value="NOT_ANNOTATED_CDS"/>
    <property type="molecule type" value="Genomic_DNA"/>
</dbReference>
<dbReference type="OrthoDB" id="4726at2759"/>
<organism evidence="3 4">
    <name type="scientific">Helobdella robusta</name>
    <name type="common">Californian leech</name>
    <dbReference type="NCBI Taxonomy" id="6412"/>
    <lineage>
        <taxon>Eukaryota</taxon>
        <taxon>Metazoa</taxon>
        <taxon>Spiralia</taxon>
        <taxon>Lophotrochozoa</taxon>
        <taxon>Annelida</taxon>
        <taxon>Clitellata</taxon>
        <taxon>Hirudinea</taxon>
        <taxon>Rhynchobdellida</taxon>
        <taxon>Glossiphoniidae</taxon>
        <taxon>Helobdella</taxon>
    </lineage>
</organism>
<name>T1FIZ5_HELRO</name>
<dbReference type="InterPro" id="IPR012677">
    <property type="entry name" value="Nucleotide-bd_a/b_plait_sf"/>
</dbReference>
<dbReference type="GO" id="GO:0005634">
    <property type="term" value="C:nucleus"/>
    <property type="evidence" value="ECO:0000318"/>
    <property type="project" value="GO_Central"/>
</dbReference>
<dbReference type="STRING" id="6412.T1FIZ5"/>
<dbReference type="EnsemblMetazoa" id="HelroT182955">
    <property type="protein sequence ID" value="HelroP182955"/>
    <property type="gene ID" value="HelroG182955"/>
</dbReference>
<evidence type="ECO:0000313" key="3">
    <source>
        <dbReference type="EnsemblMetazoa" id="HelroP182955"/>
    </source>
</evidence>
<dbReference type="GeneID" id="20208794"/>
<dbReference type="RefSeq" id="XP_009031921.1">
    <property type="nucleotide sequence ID" value="XM_009033673.1"/>
</dbReference>
<protein>
    <recommendedName>
        <fullName evidence="5">RRM domain-containing protein</fullName>
    </recommendedName>
</protein>
<dbReference type="EMBL" id="KB097788">
    <property type="protein sequence ID" value="ESN89945.1"/>
    <property type="molecule type" value="Genomic_DNA"/>
</dbReference>
<evidence type="ECO:0008006" key="5">
    <source>
        <dbReference type="Google" id="ProtNLM"/>
    </source>
</evidence>
<reference evidence="4" key="1">
    <citation type="submission" date="2012-12" db="EMBL/GenBank/DDBJ databases">
        <authorList>
            <person name="Hellsten U."/>
            <person name="Grimwood J."/>
            <person name="Chapman J.A."/>
            <person name="Shapiro H."/>
            <person name="Aerts A."/>
            <person name="Otillar R.P."/>
            <person name="Terry A.Y."/>
            <person name="Boore J.L."/>
            <person name="Simakov O."/>
            <person name="Marletaz F."/>
            <person name="Cho S.-J."/>
            <person name="Edsinger-Gonzales E."/>
            <person name="Havlak P."/>
            <person name="Kuo D.-H."/>
            <person name="Larsson T."/>
            <person name="Lv J."/>
            <person name="Arendt D."/>
            <person name="Savage R."/>
            <person name="Osoegawa K."/>
            <person name="de Jong P."/>
            <person name="Lindberg D.R."/>
            <person name="Seaver E.C."/>
            <person name="Weisblat D.A."/>
            <person name="Putnam N.H."/>
            <person name="Grigoriev I.V."/>
            <person name="Rokhsar D.S."/>
        </authorList>
    </citation>
    <scope>NUCLEOTIDE SEQUENCE</scope>
</reference>
<dbReference type="GO" id="GO:0008143">
    <property type="term" value="F:poly(A) binding"/>
    <property type="evidence" value="ECO:0000318"/>
    <property type="project" value="GO_Central"/>
</dbReference>
<dbReference type="HOGENOM" id="CLU_1612634_0_0_1"/>
<feature type="compositionally biased region" description="Basic and acidic residues" evidence="1">
    <location>
        <begin position="48"/>
        <end position="64"/>
    </location>
</feature>
<evidence type="ECO:0000313" key="4">
    <source>
        <dbReference type="Proteomes" id="UP000015101"/>
    </source>
</evidence>
<dbReference type="SUPFAM" id="SSF54928">
    <property type="entry name" value="RNA-binding domain, RBD"/>
    <property type="match status" value="1"/>
</dbReference>
<reference evidence="2 4" key="2">
    <citation type="journal article" date="2013" name="Nature">
        <title>Insights into bilaterian evolution from three spiralian genomes.</title>
        <authorList>
            <person name="Simakov O."/>
            <person name="Marletaz F."/>
            <person name="Cho S.J."/>
            <person name="Edsinger-Gonzales E."/>
            <person name="Havlak P."/>
            <person name="Hellsten U."/>
            <person name="Kuo D.H."/>
            <person name="Larsson T."/>
            <person name="Lv J."/>
            <person name="Arendt D."/>
            <person name="Savage R."/>
            <person name="Osoegawa K."/>
            <person name="de Jong P."/>
            <person name="Grimwood J."/>
            <person name="Chapman J.A."/>
            <person name="Shapiro H."/>
            <person name="Aerts A."/>
            <person name="Otillar R.P."/>
            <person name="Terry A.Y."/>
            <person name="Boore J.L."/>
            <person name="Grigoriev I.V."/>
            <person name="Lindberg D.R."/>
            <person name="Seaver E.C."/>
            <person name="Weisblat D.A."/>
            <person name="Putnam N.H."/>
            <person name="Rokhsar D.S."/>
        </authorList>
    </citation>
    <scope>NUCLEOTIDE SEQUENCE</scope>
</reference>
<keyword evidence="4" id="KW-1185">Reference proteome</keyword>
<sequence>MSSDKEFGNNHANSGPARCLELTSQAHGEFTDVAVGGAKEASTDSEDAQVKKMKERNQRMEDEIKESELLNKIINTPTITSATSEVDGRSIWVGNVDYGATLKGLNKHFEQCGSIHTWNNSHSTQPTEAEVATGQEGDLVTDHIEETFPSLWIFSPFVNNALYEG</sequence>
<evidence type="ECO:0000256" key="1">
    <source>
        <dbReference type="SAM" id="MobiDB-lite"/>
    </source>
</evidence>
<dbReference type="KEGG" id="hro:HELRODRAFT_182955"/>
<dbReference type="AlphaFoldDB" id="T1FIZ5"/>
<feature type="region of interest" description="Disordered" evidence="1">
    <location>
        <begin position="1"/>
        <end position="20"/>
    </location>
</feature>